<accession>A0A6H5IS70</accession>
<evidence type="ECO:0000313" key="2">
    <source>
        <dbReference type="Proteomes" id="UP000479190"/>
    </source>
</evidence>
<keyword evidence="2" id="KW-1185">Reference proteome</keyword>
<feature type="non-terminal residue" evidence="1">
    <location>
        <position position="1"/>
    </location>
</feature>
<protein>
    <submittedName>
        <fullName evidence="1">Uncharacterized protein</fullName>
    </submittedName>
</protein>
<evidence type="ECO:0000313" key="1">
    <source>
        <dbReference type="EMBL" id="CAB0039702.1"/>
    </source>
</evidence>
<gene>
    <name evidence="1" type="ORF">TBRA_LOCUS11440</name>
</gene>
<dbReference type="AlphaFoldDB" id="A0A6H5IS70"/>
<reference evidence="1 2" key="1">
    <citation type="submission" date="2020-02" db="EMBL/GenBank/DDBJ databases">
        <authorList>
            <person name="Ferguson B K."/>
        </authorList>
    </citation>
    <scope>NUCLEOTIDE SEQUENCE [LARGE SCALE GENOMIC DNA]</scope>
</reference>
<sequence>KHSICKRVQDAVETAVRPPQIAYGIHPTSRFTLHIYVWKSDKKPRKEVALCTRQSLSALLRQGCYCTKAANDGTVCATMRAQVGRKSRAEREREVYIEVTLVKSLHTEHSIGLHRAVSISKTTSPALVHFVPRIYYENIPKHRARLLSMLCSKERRLYSTREQKLFHHHFPLSFSVCATACVQFASFLCENWPPTELYDLPNNSCATCTTCTDIRAFCALCLTDFSWERVNSSSKIAPSAQCALHIHRSTCAEAPTWNASTTTTTTTTTTMNISEQEQLPLSRANNYSKDKARSCTVAAVTSQGEHNPKDAVAAKSERDMSQSTVLASLEHAPAAPVERAQLRYTRARTSAIPTNYYDDPHKDPLQLRIVSISRCYMRASGISRYSSLSDANQHTGVGARVRLRQLSLVSRRVTFARLPAWLSHLFAAATVALPPPPLLPLDSLSFQCARGASSTPSLPPALPALPALLPACVCACTTSSPPPPPSSSPCQALLPPTRPPSFTQIPTLPDFLLSLSTPLYA</sequence>
<proteinExistence type="predicted"/>
<dbReference type="EMBL" id="CADCXV010000977">
    <property type="protein sequence ID" value="CAB0039702.1"/>
    <property type="molecule type" value="Genomic_DNA"/>
</dbReference>
<dbReference type="Proteomes" id="UP000479190">
    <property type="component" value="Unassembled WGS sequence"/>
</dbReference>
<name>A0A6H5IS70_9HYME</name>
<organism evidence="1 2">
    <name type="scientific">Trichogramma brassicae</name>
    <dbReference type="NCBI Taxonomy" id="86971"/>
    <lineage>
        <taxon>Eukaryota</taxon>
        <taxon>Metazoa</taxon>
        <taxon>Ecdysozoa</taxon>
        <taxon>Arthropoda</taxon>
        <taxon>Hexapoda</taxon>
        <taxon>Insecta</taxon>
        <taxon>Pterygota</taxon>
        <taxon>Neoptera</taxon>
        <taxon>Endopterygota</taxon>
        <taxon>Hymenoptera</taxon>
        <taxon>Apocrita</taxon>
        <taxon>Proctotrupomorpha</taxon>
        <taxon>Chalcidoidea</taxon>
        <taxon>Trichogrammatidae</taxon>
        <taxon>Trichogramma</taxon>
    </lineage>
</organism>